<feature type="domain" description="Aminotransferase class I/classII large" evidence="14">
    <location>
        <begin position="44"/>
        <end position="376"/>
    </location>
</feature>
<evidence type="ECO:0000256" key="4">
    <source>
        <dbReference type="ARBA" id="ARBA00011738"/>
    </source>
</evidence>
<evidence type="ECO:0000313" key="15">
    <source>
        <dbReference type="EMBL" id="SDQ44663.1"/>
    </source>
</evidence>
<comment type="pathway">
    <text evidence="2">Cofactor biosynthesis; biotin biosynthesis.</text>
</comment>
<dbReference type="EMBL" id="FNKH01000002">
    <property type="protein sequence ID" value="SDQ44663.1"/>
    <property type="molecule type" value="Genomic_DNA"/>
</dbReference>
<dbReference type="EC" id="2.3.1.47" evidence="5"/>
<comment type="similarity">
    <text evidence="3">Belongs to the class-II pyridoxal-phosphate-dependent aminotransferase family. BioF subfamily.</text>
</comment>
<comment type="cofactor">
    <cofactor evidence="1 12">
        <name>pyridoxal 5'-phosphate</name>
        <dbReference type="ChEBI" id="CHEBI:597326"/>
    </cofactor>
</comment>
<evidence type="ECO:0000256" key="7">
    <source>
        <dbReference type="ARBA" id="ARBA00022756"/>
    </source>
</evidence>
<dbReference type="PANTHER" id="PTHR13693:SF100">
    <property type="entry name" value="8-AMINO-7-OXONONANOATE SYNTHASE"/>
    <property type="match status" value="1"/>
</dbReference>
<comment type="catalytic activity">
    <reaction evidence="11">
        <text>6-carboxyhexanoyl-[ACP] + L-alanine + H(+) = (8S)-8-amino-7-oxononanoate + holo-[ACP] + CO2</text>
        <dbReference type="Rhea" id="RHEA:42288"/>
        <dbReference type="Rhea" id="RHEA-COMP:9685"/>
        <dbReference type="Rhea" id="RHEA-COMP:9955"/>
        <dbReference type="ChEBI" id="CHEBI:15378"/>
        <dbReference type="ChEBI" id="CHEBI:16526"/>
        <dbReference type="ChEBI" id="CHEBI:57972"/>
        <dbReference type="ChEBI" id="CHEBI:64479"/>
        <dbReference type="ChEBI" id="CHEBI:78846"/>
        <dbReference type="ChEBI" id="CHEBI:149468"/>
        <dbReference type="EC" id="2.3.1.47"/>
    </reaction>
</comment>
<evidence type="ECO:0000256" key="11">
    <source>
        <dbReference type="ARBA" id="ARBA00047715"/>
    </source>
</evidence>
<evidence type="ECO:0000256" key="12">
    <source>
        <dbReference type="RuleBase" id="RU003693"/>
    </source>
</evidence>
<dbReference type="RefSeq" id="WP_074699601.1">
    <property type="nucleotide sequence ID" value="NZ_FNKH01000002.1"/>
</dbReference>
<proteinExistence type="inferred from homology"/>
<keyword evidence="16" id="KW-1185">Reference proteome</keyword>
<evidence type="ECO:0000256" key="5">
    <source>
        <dbReference type="ARBA" id="ARBA00013187"/>
    </source>
</evidence>
<evidence type="ECO:0000256" key="8">
    <source>
        <dbReference type="ARBA" id="ARBA00022898"/>
    </source>
</evidence>
<dbReference type="InterPro" id="IPR050087">
    <property type="entry name" value="AON_synthase_class-II"/>
</dbReference>
<dbReference type="STRING" id="37928.SAMN04489742_1147"/>
<sequence>MAHGPGPRAHATWHGAEHHRPKPDGPERGPSDSAATNSAAPDTLLDLASNDYLGLSTDPRLKAAAVDAIERYGTGARASRVVTGTQPVHAELEEELCGLTGQPAALAFSSGYAANLGILTALGGPGTLIVRDEHCHASLIDGARLSRSPVEVFAHGDLAALDRLLAGRSQPRAVVVVESVYSVLGDAADLAETARICAKHDALLVVDEAHGIGVAGGGRGAVHSAGLAGAEHVVLTATLSKALGAQGGGVLGPAALRAHLVNTARSFIFDTGLAPAAAAAAAEACRIIAADPSLAQAVLGNAAIIAQVCGIEQAAGAVQSVPVGRAEDAAQLAVRLEAAGVLVGCFRPPSVPDGISRLRLTARADLAPEQVQHAARLVAGLVAGMVPDKADGMDAARMGRGRDELPRGFGSGRGA</sequence>
<feature type="region of interest" description="Disordered" evidence="13">
    <location>
        <begin position="393"/>
        <end position="415"/>
    </location>
</feature>
<evidence type="ECO:0000256" key="2">
    <source>
        <dbReference type="ARBA" id="ARBA00004746"/>
    </source>
</evidence>
<evidence type="ECO:0000313" key="16">
    <source>
        <dbReference type="Proteomes" id="UP000181917"/>
    </source>
</evidence>
<organism evidence="15 16">
    <name type="scientific">Crystallibacter crystallopoietes</name>
    <dbReference type="NCBI Taxonomy" id="37928"/>
    <lineage>
        <taxon>Bacteria</taxon>
        <taxon>Bacillati</taxon>
        <taxon>Actinomycetota</taxon>
        <taxon>Actinomycetes</taxon>
        <taxon>Micrococcales</taxon>
        <taxon>Micrococcaceae</taxon>
        <taxon>Crystallibacter</taxon>
    </lineage>
</organism>
<dbReference type="GO" id="GO:0009102">
    <property type="term" value="P:biotin biosynthetic process"/>
    <property type="evidence" value="ECO:0007669"/>
    <property type="project" value="UniProtKB-KW"/>
</dbReference>
<dbReference type="InterPro" id="IPR015424">
    <property type="entry name" value="PyrdxlP-dep_Trfase"/>
</dbReference>
<evidence type="ECO:0000256" key="6">
    <source>
        <dbReference type="ARBA" id="ARBA00022679"/>
    </source>
</evidence>
<keyword evidence="7" id="KW-0093">Biotin biosynthesis</keyword>
<dbReference type="InterPro" id="IPR015422">
    <property type="entry name" value="PyrdxlP-dep_Trfase_small"/>
</dbReference>
<dbReference type="PANTHER" id="PTHR13693">
    <property type="entry name" value="CLASS II AMINOTRANSFERASE/8-AMINO-7-OXONONANOATE SYNTHASE"/>
    <property type="match status" value="1"/>
</dbReference>
<dbReference type="GO" id="GO:0008710">
    <property type="term" value="F:8-amino-7-oxononanoate synthase activity"/>
    <property type="evidence" value="ECO:0007669"/>
    <property type="project" value="UniProtKB-EC"/>
</dbReference>
<dbReference type="Pfam" id="PF00155">
    <property type="entry name" value="Aminotran_1_2"/>
    <property type="match status" value="1"/>
</dbReference>
<evidence type="ECO:0000259" key="14">
    <source>
        <dbReference type="Pfam" id="PF00155"/>
    </source>
</evidence>
<dbReference type="Gene3D" id="3.90.1150.10">
    <property type="entry name" value="Aspartate Aminotransferase, domain 1"/>
    <property type="match status" value="1"/>
</dbReference>
<evidence type="ECO:0000256" key="13">
    <source>
        <dbReference type="SAM" id="MobiDB-lite"/>
    </source>
</evidence>
<reference evidence="15 16" key="1">
    <citation type="submission" date="2016-10" db="EMBL/GenBank/DDBJ databases">
        <authorList>
            <person name="de Groot N.N."/>
        </authorList>
    </citation>
    <scope>NUCLEOTIDE SEQUENCE [LARGE SCALE GENOMIC DNA]</scope>
    <source>
        <strain evidence="15 16">DSM 20117</strain>
    </source>
</reference>
<feature type="compositionally biased region" description="Basic and acidic residues" evidence="13">
    <location>
        <begin position="15"/>
        <end position="30"/>
    </location>
</feature>
<evidence type="ECO:0000256" key="10">
    <source>
        <dbReference type="ARBA" id="ARBA00033381"/>
    </source>
</evidence>
<comment type="subunit">
    <text evidence="4">Homodimer.</text>
</comment>
<dbReference type="AlphaFoldDB" id="A0A1H1AYE0"/>
<dbReference type="InterPro" id="IPR015421">
    <property type="entry name" value="PyrdxlP-dep_Trfase_major"/>
</dbReference>
<protein>
    <recommendedName>
        <fullName evidence="5">8-amino-7-oxononanoate synthase</fullName>
        <ecNumber evidence="5">2.3.1.47</ecNumber>
    </recommendedName>
    <alternativeName>
        <fullName evidence="9">7-keto-8-amino-pelargonic acid synthase</fullName>
    </alternativeName>
    <alternativeName>
        <fullName evidence="10">8-amino-7-ketopelargonate synthase</fullName>
    </alternativeName>
</protein>
<keyword evidence="6" id="KW-0808">Transferase</keyword>
<feature type="region of interest" description="Disordered" evidence="13">
    <location>
        <begin position="1"/>
        <end position="38"/>
    </location>
</feature>
<dbReference type="Gene3D" id="3.40.640.10">
    <property type="entry name" value="Type I PLP-dependent aspartate aminotransferase-like (Major domain)"/>
    <property type="match status" value="1"/>
</dbReference>
<dbReference type="GO" id="GO:0030170">
    <property type="term" value="F:pyridoxal phosphate binding"/>
    <property type="evidence" value="ECO:0007669"/>
    <property type="project" value="InterPro"/>
</dbReference>
<evidence type="ECO:0000256" key="3">
    <source>
        <dbReference type="ARBA" id="ARBA00010008"/>
    </source>
</evidence>
<keyword evidence="8 12" id="KW-0663">Pyridoxal phosphate</keyword>
<dbReference type="InterPro" id="IPR004839">
    <property type="entry name" value="Aminotransferase_I/II_large"/>
</dbReference>
<evidence type="ECO:0000256" key="1">
    <source>
        <dbReference type="ARBA" id="ARBA00001933"/>
    </source>
</evidence>
<dbReference type="SUPFAM" id="SSF53383">
    <property type="entry name" value="PLP-dependent transferases"/>
    <property type="match status" value="1"/>
</dbReference>
<accession>A0A1H1AYE0</accession>
<name>A0A1H1AYE0_9MICC</name>
<dbReference type="Proteomes" id="UP000181917">
    <property type="component" value="Unassembled WGS sequence"/>
</dbReference>
<dbReference type="InterPro" id="IPR001917">
    <property type="entry name" value="Aminotrans_II_pyridoxalP_BS"/>
</dbReference>
<dbReference type="PROSITE" id="PS00599">
    <property type="entry name" value="AA_TRANSFER_CLASS_2"/>
    <property type="match status" value="1"/>
</dbReference>
<gene>
    <name evidence="15" type="ORF">SAMN04489742_1147</name>
</gene>
<evidence type="ECO:0000256" key="9">
    <source>
        <dbReference type="ARBA" id="ARBA00032610"/>
    </source>
</evidence>